<dbReference type="EMBL" id="CP058708">
    <property type="protein sequence ID" value="QLH49080.1"/>
    <property type="molecule type" value="Genomic_DNA"/>
</dbReference>
<accession>A0A7D5S8S9</accession>
<dbReference type="AlphaFoldDB" id="A0A7D5S8S9"/>
<gene>
    <name evidence="1" type="ORF">HWD57_04270</name>
</gene>
<reference evidence="1 2" key="1">
    <citation type="journal article" date="2019" name="Microbiome">
        <title>Annotated bacterial chromosomes from frame-shift-corrected long-read metagenomic data.</title>
        <authorList>
            <person name="Arumugam K."/>
            <person name="Bagci C."/>
            <person name="Bessarab I."/>
            <person name="Beier S."/>
            <person name="Buchfink B."/>
            <person name="Gorska A."/>
            <person name="Qiu G."/>
            <person name="Huson D.H."/>
            <person name="Williams R.B.H."/>
        </authorList>
    </citation>
    <scope>NUCLEOTIDE SEQUENCE [LARGE SCALE GENOMIC DNA]</scope>
    <source>
        <strain evidence="1">SSA1</strain>
    </source>
</reference>
<protein>
    <submittedName>
        <fullName evidence="1">Uncharacterized protein</fullName>
    </submittedName>
</protein>
<dbReference type="Proteomes" id="UP000509684">
    <property type="component" value="Chromosome"/>
</dbReference>
<proteinExistence type="predicted"/>
<name>A0A7D5S8S9_9PROT</name>
<organism evidence="1 2">
    <name type="scientific">Candidatus Accumulibacter cognatus</name>
    <dbReference type="NCBI Taxonomy" id="2954383"/>
    <lineage>
        <taxon>Bacteria</taxon>
        <taxon>Pseudomonadati</taxon>
        <taxon>Pseudomonadota</taxon>
        <taxon>Betaproteobacteria</taxon>
        <taxon>Candidatus Accumulibacter</taxon>
    </lineage>
</organism>
<evidence type="ECO:0000313" key="1">
    <source>
        <dbReference type="EMBL" id="QLH49080.1"/>
    </source>
</evidence>
<evidence type="ECO:0000313" key="2">
    <source>
        <dbReference type="Proteomes" id="UP000509684"/>
    </source>
</evidence>
<sequence length="100" mass="10073">MAASNPLGADPRQSRTLQKLDHFESAGIHALAAAGLVLSDAINQACLVVNPDLAPDVAGATGELLDGLYGLQDAVFGCADQIPAALAVFLSVAESGVCRG</sequence>
<dbReference type="KEGG" id="acog:HWD57_04270"/>